<protein>
    <recommendedName>
        <fullName evidence="3">YokE-like PH domain-containing protein</fullName>
    </recommendedName>
</protein>
<dbReference type="RefSeq" id="WP_117446538.1">
    <property type="nucleotide sequence ID" value="NZ_CALCIP010000024.1"/>
</dbReference>
<name>A0A3E3E3R9_9FIRM</name>
<comment type="caution">
    <text evidence="1">The sequence shown here is derived from an EMBL/GenBank/DDBJ whole genome shotgun (WGS) entry which is preliminary data.</text>
</comment>
<reference evidence="1 2" key="1">
    <citation type="submission" date="2018-08" db="EMBL/GenBank/DDBJ databases">
        <title>A genome reference for cultivated species of the human gut microbiota.</title>
        <authorList>
            <person name="Zou Y."/>
            <person name="Xue W."/>
            <person name="Luo G."/>
        </authorList>
    </citation>
    <scope>NUCLEOTIDE SEQUENCE [LARGE SCALE GENOMIC DNA]</scope>
    <source>
        <strain evidence="1 2">TF08-11</strain>
    </source>
</reference>
<dbReference type="Proteomes" id="UP000260721">
    <property type="component" value="Unassembled WGS sequence"/>
</dbReference>
<accession>A0A3E3E3R9</accession>
<organism evidence="1 2">
    <name type="scientific">Faecalicoccus pleomorphus</name>
    <dbReference type="NCBI Taxonomy" id="1323"/>
    <lineage>
        <taxon>Bacteria</taxon>
        <taxon>Bacillati</taxon>
        <taxon>Bacillota</taxon>
        <taxon>Erysipelotrichia</taxon>
        <taxon>Erysipelotrichales</taxon>
        <taxon>Erysipelotrichaceae</taxon>
        <taxon>Faecalicoccus</taxon>
    </lineage>
</organism>
<evidence type="ECO:0000313" key="1">
    <source>
        <dbReference type="EMBL" id="RGD76093.1"/>
    </source>
</evidence>
<evidence type="ECO:0008006" key="3">
    <source>
        <dbReference type="Google" id="ProtNLM"/>
    </source>
</evidence>
<evidence type="ECO:0000313" key="2">
    <source>
        <dbReference type="Proteomes" id="UP000260721"/>
    </source>
</evidence>
<proteinExistence type="predicted"/>
<sequence length="131" mass="15165">MKEEQIKDILLKHKIDYTKNSTIWGTIIPSISAYENGLGEVMHVMKDHILHFNSKGIAIIAVDDMLGIPREKQLVFINKSDIHGIKIRMRRTKFILSIQTNRGLIEYKIRKSILGAPWHKENLSYLLLQTV</sequence>
<dbReference type="AlphaFoldDB" id="A0A3E3E3R9"/>
<gene>
    <name evidence="1" type="ORF">DXC78_07970</name>
</gene>
<dbReference type="EMBL" id="QUSK01000016">
    <property type="protein sequence ID" value="RGD76093.1"/>
    <property type="molecule type" value="Genomic_DNA"/>
</dbReference>